<evidence type="ECO:0000313" key="2">
    <source>
        <dbReference type="Proteomes" id="UP000265768"/>
    </source>
</evidence>
<reference evidence="1 2" key="1">
    <citation type="submission" date="2018-09" db="EMBL/GenBank/DDBJ databases">
        <title>YIM 75507 draft genome.</title>
        <authorList>
            <person name="Tang S."/>
            <person name="Feng Y."/>
        </authorList>
    </citation>
    <scope>NUCLEOTIDE SEQUENCE [LARGE SCALE GENOMIC DNA]</scope>
    <source>
        <strain evidence="1 2">YIM 75507</strain>
    </source>
</reference>
<comment type="caution">
    <text evidence="1">The sequence shown here is derived from an EMBL/GenBank/DDBJ whole genome shotgun (WGS) entry which is preliminary data.</text>
</comment>
<proteinExistence type="predicted"/>
<dbReference type="SUPFAM" id="SSF51905">
    <property type="entry name" value="FAD/NAD(P)-binding domain"/>
    <property type="match status" value="1"/>
</dbReference>
<protein>
    <submittedName>
        <fullName evidence="1">Uncharacterized protein</fullName>
    </submittedName>
</protein>
<gene>
    <name evidence="1" type="ORF">D5H75_15480</name>
</gene>
<sequence>MFEPRFPLPEVHMSHAVVLGAGMGGLLAARTLAEHFDRVTVVERDKLDASVAPRRGVPQGRHLHLLLPRGGQVLNRLFPGLTGELTAAGAPLAHHEREVRVVLSGLTQARPRLDAVTILASRPLLESTVRARVAALGNVKILDEHAVTGLITHRGRVVGARVSPGHSGTADAGAAPVGSGEEVEADLVVDALGRAGRTKAWLAELGHRTPPEDQVKVNVAYASRFLRMPADALGGDRVVLVAAIPGRPRAMVLARQEGDRWMLSLGGLAGDHPPLTGAGYLDFAATVAPPDVHAALRDAVPLSDPVRQHFPASVRRRYERLRTFPPGLLPFADSLCSFNPLYGQGMTVAALESEALAAGLRAGTRDLPERFFRAAARVIAPAWLVAAAGDLALPEVPGPRPARIRVLNTYIRRLHRVAHQDPTVATPFAQVITYLAPPARIAAPTTARKVLRGPRP</sequence>
<dbReference type="EMBL" id="QZEY01000005">
    <property type="protein sequence ID" value="RJL31863.1"/>
    <property type="molecule type" value="Genomic_DNA"/>
</dbReference>
<dbReference type="AlphaFoldDB" id="A0A3A4B186"/>
<keyword evidence="2" id="KW-1185">Reference proteome</keyword>
<dbReference type="Proteomes" id="UP000265768">
    <property type="component" value="Unassembled WGS sequence"/>
</dbReference>
<dbReference type="PANTHER" id="PTHR43422">
    <property type="entry name" value="THIAMINE THIAZOLE SYNTHASE"/>
    <property type="match status" value="1"/>
</dbReference>
<dbReference type="PANTHER" id="PTHR43422:SF3">
    <property type="entry name" value="THIAMINE THIAZOLE SYNTHASE"/>
    <property type="match status" value="1"/>
</dbReference>
<organism evidence="1 2">
    <name type="scientific">Bailinhaonella thermotolerans</name>
    <dbReference type="NCBI Taxonomy" id="1070861"/>
    <lineage>
        <taxon>Bacteria</taxon>
        <taxon>Bacillati</taxon>
        <taxon>Actinomycetota</taxon>
        <taxon>Actinomycetes</taxon>
        <taxon>Streptosporangiales</taxon>
        <taxon>Streptosporangiaceae</taxon>
        <taxon>Bailinhaonella</taxon>
    </lineage>
</organism>
<name>A0A3A4B186_9ACTN</name>
<accession>A0A3A4B186</accession>
<dbReference type="Gene3D" id="3.50.50.60">
    <property type="entry name" value="FAD/NAD(P)-binding domain"/>
    <property type="match status" value="1"/>
</dbReference>
<evidence type="ECO:0000313" key="1">
    <source>
        <dbReference type="EMBL" id="RJL31863.1"/>
    </source>
</evidence>
<dbReference type="InterPro" id="IPR036188">
    <property type="entry name" value="FAD/NAD-bd_sf"/>
</dbReference>